<evidence type="ECO:0000313" key="1">
    <source>
        <dbReference type="EMBL" id="MDT7043822.1"/>
    </source>
</evidence>
<gene>
    <name evidence="1" type="primary">pilM</name>
    <name evidence="1" type="ORF">PPG34_15815</name>
</gene>
<dbReference type="Gene3D" id="3.30.420.40">
    <property type="match status" value="1"/>
</dbReference>
<dbReference type="PANTHER" id="PTHR32432:SF3">
    <property type="entry name" value="ETHANOLAMINE UTILIZATION PROTEIN EUTJ"/>
    <property type="match status" value="1"/>
</dbReference>
<dbReference type="PANTHER" id="PTHR32432">
    <property type="entry name" value="CELL DIVISION PROTEIN FTSA-RELATED"/>
    <property type="match status" value="1"/>
</dbReference>
<evidence type="ECO:0000313" key="2">
    <source>
        <dbReference type="Proteomes" id="UP001250932"/>
    </source>
</evidence>
<dbReference type="Pfam" id="PF11104">
    <property type="entry name" value="PilM_2"/>
    <property type="match status" value="1"/>
</dbReference>
<dbReference type="InterPro" id="IPR050696">
    <property type="entry name" value="FtsA/MreB"/>
</dbReference>
<accession>A0ABU3KBM9</accession>
<dbReference type="Proteomes" id="UP001250932">
    <property type="component" value="Unassembled WGS sequence"/>
</dbReference>
<dbReference type="InterPro" id="IPR005883">
    <property type="entry name" value="PilM"/>
</dbReference>
<dbReference type="InterPro" id="IPR043129">
    <property type="entry name" value="ATPase_NBD"/>
</dbReference>
<protein>
    <submittedName>
        <fullName evidence="1">Type IV pilus assembly protein PilM</fullName>
    </submittedName>
</protein>
<dbReference type="NCBIfam" id="TIGR01175">
    <property type="entry name" value="pilM"/>
    <property type="match status" value="1"/>
</dbReference>
<dbReference type="EMBL" id="JAQOUE010000002">
    <property type="protein sequence ID" value="MDT7043822.1"/>
    <property type="molecule type" value="Genomic_DNA"/>
</dbReference>
<sequence>MGTSLLAQVKQRFLPNWASARRHPVIGLSIGSEAIAFVEFRNHQGRFFVNRWGYQLLESQTLDNGRIKDRLSLKEGLRVLVEQYRLQGAHVAMAVSGASVIVKRIRVPRSHQQNLEEYFLWESAKFIPYDPDEVYLDFSLCSSSSTKVTSEEIDILLVAAKRETVDEHREVLEEVQLHPIICDVETLAILNLAQMNNEVQTYYSYLVVNIQNAVMNIAVVGQGEPLFVRDVCLSSAVGPFFTGGEFRDVRHLGLSGDSLENQVVAPSYCEKLNQAEIVNEVKRTVESARECQPNFHLERIFLSGPLGMNLELQEKISQSLMMPTSCINLFAPFNFGGRGVSKSTVESLANVAGGLGLRILHG</sequence>
<reference evidence="1 2" key="1">
    <citation type="journal article" date="2023" name="ISME J.">
        <title>Cultivation and genomic characterization of novel and ubiquitous marine nitrite-oxidizing bacteria from the Nitrospirales.</title>
        <authorList>
            <person name="Mueller A.J."/>
            <person name="Daebeler A."/>
            <person name="Herbold C.W."/>
            <person name="Kirkegaard R.H."/>
            <person name="Daims H."/>
        </authorList>
    </citation>
    <scope>NUCLEOTIDE SEQUENCE [LARGE SCALE GENOMIC DNA]</scope>
    <source>
        <strain evidence="1 2">EB</strain>
    </source>
</reference>
<dbReference type="RefSeq" id="WP_313834415.1">
    <property type="nucleotide sequence ID" value="NZ_JAQOUE010000002.1"/>
</dbReference>
<organism evidence="1 2">
    <name type="scientific">Candidatus Nitronereus thalassa</name>
    <dbReference type="NCBI Taxonomy" id="3020898"/>
    <lineage>
        <taxon>Bacteria</taxon>
        <taxon>Pseudomonadati</taxon>
        <taxon>Nitrospirota</taxon>
        <taxon>Nitrospiria</taxon>
        <taxon>Nitrospirales</taxon>
        <taxon>Nitrospiraceae</taxon>
        <taxon>Candidatus Nitronereus</taxon>
    </lineage>
</organism>
<proteinExistence type="predicted"/>
<dbReference type="SUPFAM" id="SSF53067">
    <property type="entry name" value="Actin-like ATPase domain"/>
    <property type="match status" value="1"/>
</dbReference>
<keyword evidence="2" id="KW-1185">Reference proteome</keyword>
<name>A0ABU3KBM9_9BACT</name>
<comment type="caution">
    <text evidence="1">The sequence shown here is derived from an EMBL/GenBank/DDBJ whole genome shotgun (WGS) entry which is preliminary data.</text>
</comment>